<dbReference type="EMBL" id="CP008889">
    <property type="protein sequence ID" value="AIF41120.1"/>
    <property type="molecule type" value="Genomic_DNA"/>
</dbReference>
<organism evidence="2 3">
    <name type="scientific">Dermacoccus nishinomiyaensis</name>
    <dbReference type="NCBI Taxonomy" id="1274"/>
    <lineage>
        <taxon>Bacteria</taxon>
        <taxon>Bacillati</taxon>
        <taxon>Actinomycetota</taxon>
        <taxon>Actinomycetes</taxon>
        <taxon>Micrococcales</taxon>
        <taxon>Dermacoccaceae</taxon>
        <taxon>Dermacoccus</taxon>
    </lineage>
</organism>
<feature type="transmembrane region" description="Helical" evidence="1">
    <location>
        <begin position="43"/>
        <end position="65"/>
    </location>
</feature>
<dbReference type="OrthoDB" id="4966979at2"/>
<name>A0A075JH48_9MICO</name>
<dbReference type="AlphaFoldDB" id="A0A075JH48"/>
<evidence type="ECO:0000256" key="1">
    <source>
        <dbReference type="SAM" id="Phobius"/>
    </source>
</evidence>
<protein>
    <recommendedName>
        <fullName evidence="4">DUF1624 domain-containing protein</fullName>
    </recommendedName>
</protein>
<feature type="transmembrane region" description="Helical" evidence="1">
    <location>
        <begin position="99"/>
        <end position="117"/>
    </location>
</feature>
<feature type="transmembrane region" description="Helical" evidence="1">
    <location>
        <begin position="233"/>
        <end position="250"/>
    </location>
</feature>
<dbReference type="KEGG" id="dni:HX89_09370"/>
<gene>
    <name evidence="2" type="ORF">HX89_09370</name>
</gene>
<feature type="transmembrane region" description="Helical" evidence="1">
    <location>
        <begin position="194"/>
        <end position="213"/>
    </location>
</feature>
<feature type="transmembrane region" description="Helical" evidence="1">
    <location>
        <begin position="257"/>
        <end position="281"/>
    </location>
</feature>
<dbReference type="GeneID" id="41841348"/>
<keyword evidence="1" id="KW-0472">Membrane</keyword>
<evidence type="ECO:0000313" key="3">
    <source>
        <dbReference type="Proteomes" id="UP000027986"/>
    </source>
</evidence>
<dbReference type="Proteomes" id="UP000027986">
    <property type="component" value="Chromosome"/>
</dbReference>
<feature type="transmembrane region" description="Helical" evidence="1">
    <location>
        <begin position="170"/>
        <end position="187"/>
    </location>
</feature>
<sequence>MSPRRARRGVDGRDARVDMLRGLALVSMFVAHCAPNDGPFRLAALTEFATAPLFALLIGISAMIADRGNAGLPVAFVRAGVRAAVLVALGLWIEPWGAQVDVVLVYLALPTLFAPLLARLPDTVLLGIATTSWAAAPALLSWGRTRSTEALVAGDDVGHRLWDIVLAGPHYRLTTLLVFTCLGIVLWRWTRGVPAWSAGLAGLVALAGAALLMAAKTSGRLAFEPYDGSHLEIVLEVLLVGGFALAWFAVVPERFCLPALAAAGSMTLSVYVLQIAYLAWYVREVHPGERDDAWGNVGVLCVGALVLPMVWRSLVSREPWSRGPLEGATAAVTRVIR</sequence>
<feature type="transmembrane region" description="Helical" evidence="1">
    <location>
        <begin position="293"/>
        <end position="311"/>
    </location>
</feature>
<dbReference type="eggNOG" id="ENOG50338VV">
    <property type="taxonomic scope" value="Bacteria"/>
</dbReference>
<keyword evidence="3" id="KW-1185">Reference proteome</keyword>
<keyword evidence="1" id="KW-0812">Transmembrane</keyword>
<accession>A0A075JH48</accession>
<evidence type="ECO:0000313" key="2">
    <source>
        <dbReference type="EMBL" id="AIF41120.1"/>
    </source>
</evidence>
<dbReference type="HOGENOM" id="CLU_828133_0_0_11"/>
<reference evidence="2 3" key="1">
    <citation type="submission" date="2014-07" db="EMBL/GenBank/DDBJ databases">
        <title>Genome Sequencing of Dermacoccus nishinomiyaensis.</title>
        <authorList>
            <person name="Hong K.W."/>
            <person name="Chan K.G."/>
        </authorList>
    </citation>
    <scope>NUCLEOTIDE SEQUENCE [LARGE SCALE GENOMIC DNA]</scope>
    <source>
        <strain evidence="2 3">M25</strain>
    </source>
</reference>
<dbReference type="RefSeq" id="WP_038568723.1">
    <property type="nucleotide sequence ID" value="NZ_CP008889.1"/>
</dbReference>
<evidence type="ECO:0008006" key="4">
    <source>
        <dbReference type="Google" id="ProtNLM"/>
    </source>
</evidence>
<proteinExistence type="predicted"/>
<keyword evidence="1" id="KW-1133">Transmembrane helix</keyword>
<feature type="transmembrane region" description="Helical" evidence="1">
    <location>
        <begin position="72"/>
        <end position="93"/>
    </location>
</feature>